<dbReference type="Pfam" id="PF00535">
    <property type="entry name" value="Glycos_transf_2"/>
    <property type="match status" value="1"/>
</dbReference>
<feature type="domain" description="Glycosyltransferase 2-like" evidence="1">
    <location>
        <begin position="8"/>
        <end position="155"/>
    </location>
</feature>
<comment type="caution">
    <text evidence="2">The sequence shown here is derived from an EMBL/GenBank/DDBJ whole genome shotgun (WGS) entry which is preliminary data.</text>
</comment>
<gene>
    <name evidence="2" type="ORF">G4D72_03225</name>
</gene>
<evidence type="ECO:0000313" key="3">
    <source>
        <dbReference type="Proteomes" id="UP000800984"/>
    </source>
</evidence>
<organism evidence="2 3">
    <name type="scientific">Flavobacterium difficile</name>
    <dbReference type="NCBI Taxonomy" id="2709659"/>
    <lineage>
        <taxon>Bacteria</taxon>
        <taxon>Pseudomonadati</taxon>
        <taxon>Bacteroidota</taxon>
        <taxon>Flavobacteriia</taxon>
        <taxon>Flavobacteriales</taxon>
        <taxon>Flavobacteriaceae</taxon>
        <taxon>Flavobacterium</taxon>
    </lineage>
</organism>
<dbReference type="InterPro" id="IPR050834">
    <property type="entry name" value="Glycosyltransf_2"/>
</dbReference>
<dbReference type="InterPro" id="IPR029044">
    <property type="entry name" value="Nucleotide-diphossugar_trans"/>
</dbReference>
<dbReference type="EMBL" id="JAAJBT010000002">
    <property type="protein sequence ID" value="NHM01118.1"/>
    <property type="molecule type" value="Genomic_DNA"/>
</dbReference>
<dbReference type="SUPFAM" id="SSF53448">
    <property type="entry name" value="Nucleotide-diphospho-sugar transferases"/>
    <property type="match status" value="1"/>
</dbReference>
<proteinExistence type="predicted"/>
<protein>
    <submittedName>
        <fullName evidence="2">Glycosyltransferase family 2 protein</fullName>
    </submittedName>
</protein>
<evidence type="ECO:0000313" key="2">
    <source>
        <dbReference type="EMBL" id="NHM01118.1"/>
    </source>
</evidence>
<name>A0ABX0I1P9_9FLAO</name>
<dbReference type="RefSeq" id="WP_166076176.1">
    <property type="nucleotide sequence ID" value="NZ_JAAJBT010000002.1"/>
</dbReference>
<dbReference type="InterPro" id="IPR001173">
    <property type="entry name" value="Glyco_trans_2-like"/>
</dbReference>
<dbReference type="Proteomes" id="UP000800984">
    <property type="component" value="Unassembled WGS sequence"/>
</dbReference>
<dbReference type="CDD" id="cd00761">
    <property type="entry name" value="Glyco_tranf_GTA_type"/>
    <property type="match status" value="1"/>
</dbReference>
<evidence type="ECO:0000259" key="1">
    <source>
        <dbReference type="Pfam" id="PF00535"/>
    </source>
</evidence>
<dbReference type="PANTHER" id="PTHR43685:SF2">
    <property type="entry name" value="GLYCOSYLTRANSFERASE 2-LIKE DOMAIN-CONTAINING PROTEIN"/>
    <property type="match status" value="1"/>
</dbReference>
<accession>A0ABX0I1P9</accession>
<dbReference type="PANTHER" id="PTHR43685">
    <property type="entry name" value="GLYCOSYLTRANSFERASE"/>
    <property type="match status" value="1"/>
</dbReference>
<sequence>MSVSSHITVIIPCYNDGAYIQQAVDSVVKQTLKADKIILVDDGSKEETIQVLHQLQVENLEIIYQTNQGVSIARNNAIKKATTDFIVTLDADDFMAPTFLEKTKQVLLSQSEVGIVSSYRLNFNEATGKKEVIQPTGGKVTNFLLKNNGNSNAMFRKVCWEQVGGFDENMKAGYEDWEFWLAILKKNWTMEIVPEVLSHYRIKKTSRDKTALTEHDVPLRQYIFKKHQDVFMENFDYYTSEMIRMNSLHRNTIFKYKNSLEYQLGKILLYPFRFLKKLN</sequence>
<dbReference type="Gene3D" id="3.90.550.10">
    <property type="entry name" value="Spore Coat Polysaccharide Biosynthesis Protein SpsA, Chain A"/>
    <property type="match status" value="1"/>
</dbReference>
<reference evidence="2 3" key="1">
    <citation type="submission" date="2020-02" db="EMBL/GenBank/DDBJ databases">
        <authorList>
            <person name="Chen W.-M."/>
        </authorList>
    </citation>
    <scope>NUCLEOTIDE SEQUENCE [LARGE SCALE GENOMIC DNA]</scope>
    <source>
        <strain evidence="2 3">KDG-16</strain>
    </source>
</reference>
<keyword evidence="3" id="KW-1185">Reference proteome</keyword>